<dbReference type="Pfam" id="PF00498">
    <property type="entry name" value="FHA"/>
    <property type="match status" value="1"/>
</dbReference>
<keyword evidence="2" id="KW-0812">Transmembrane</keyword>
<dbReference type="AlphaFoldDB" id="A0A0D2C9H9"/>
<reference evidence="4 5" key="1">
    <citation type="submission" date="2015-01" db="EMBL/GenBank/DDBJ databases">
        <title>The Genome Sequence of Exophiala xenobiotica CBS118157.</title>
        <authorList>
            <consortium name="The Broad Institute Genomics Platform"/>
            <person name="Cuomo C."/>
            <person name="de Hoog S."/>
            <person name="Gorbushina A."/>
            <person name="Stielow B."/>
            <person name="Teixiera M."/>
            <person name="Abouelleil A."/>
            <person name="Chapman S.B."/>
            <person name="Priest M."/>
            <person name="Young S.K."/>
            <person name="Wortman J."/>
            <person name="Nusbaum C."/>
            <person name="Birren B."/>
        </authorList>
    </citation>
    <scope>NUCLEOTIDE SEQUENCE [LARGE SCALE GENOMIC DNA]</scope>
    <source>
        <strain evidence="4 5">CBS 118157</strain>
    </source>
</reference>
<accession>A0A0D2C9H9</accession>
<keyword evidence="2" id="KW-1133">Transmembrane helix</keyword>
<feature type="compositionally biased region" description="Polar residues" evidence="1">
    <location>
        <begin position="308"/>
        <end position="317"/>
    </location>
</feature>
<dbReference type="RefSeq" id="XP_013322190.1">
    <property type="nucleotide sequence ID" value="XM_013466736.1"/>
</dbReference>
<feature type="region of interest" description="Disordered" evidence="1">
    <location>
        <begin position="223"/>
        <end position="268"/>
    </location>
</feature>
<dbReference type="SUPFAM" id="SSF49879">
    <property type="entry name" value="SMAD/FHA domain"/>
    <property type="match status" value="1"/>
</dbReference>
<dbReference type="GeneID" id="25323615"/>
<dbReference type="EMBL" id="KN847317">
    <property type="protein sequence ID" value="KIW61606.1"/>
    <property type="molecule type" value="Genomic_DNA"/>
</dbReference>
<evidence type="ECO:0000256" key="2">
    <source>
        <dbReference type="SAM" id="Phobius"/>
    </source>
</evidence>
<feature type="compositionally biased region" description="Low complexity" evidence="1">
    <location>
        <begin position="508"/>
        <end position="519"/>
    </location>
</feature>
<dbReference type="InterPro" id="IPR000253">
    <property type="entry name" value="FHA_dom"/>
</dbReference>
<feature type="transmembrane region" description="Helical" evidence="2">
    <location>
        <begin position="590"/>
        <end position="612"/>
    </location>
</feature>
<feature type="region of interest" description="Disordered" evidence="1">
    <location>
        <begin position="145"/>
        <end position="179"/>
    </location>
</feature>
<protein>
    <recommendedName>
        <fullName evidence="3">FHA domain-containing protein</fullName>
    </recommendedName>
</protein>
<dbReference type="PROSITE" id="PS50006">
    <property type="entry name" value="FHA_DOMAIN"/>
    <property type="match status" value="1"/>
</dbReference>
<dbReference type="InterPro" id="IPR051176">
    <property type="entry name" value="Cent_Immune-Sig_Mod"/>
</dbReference>
<dbReference type="InterPro" id="IPR008984">
    <property type="entry name" value="SMAD_FHA_dom_sf"/>
</dbReference>
<sequence>MASTHGRQYVIVNLRDLDNRNPIPERRVHLHAPDWCVKIGRSTTNGDETLRPAATNAWFDSRVMSRSHAVLSANPDTKEISIMDVGSMHGTHLAGRRLKTNETAVLWTRDIVTLGADVSRGPSSFNAVKLDVSWAWCDGCAAPMSGNFPSSQPNRNTFSADISEDEGDADLDQDSYDEDDGYDLEEILDDEDQYDQYEEEYADRGIEVVEDSFRSPSIEVAVPPPRTFTVPDSDLSDAHSYISSGEDSESESPTSSPISTSKEVEHMMQTTEALEKAANMDNKVEATKSEHITATSPADVIMSHSTASYNESHTNGWPSDPVKAGPGADGSHGDQPLSSGMAGSSEVPAITVDNIEITRPVLDTLATPHDRAPVHRTPCPSDAAMARPSTYDMIRAPPFIQASQHVQAWDDAPGPSQARSTSAWAGHNSVLYDYMPDVHTQYAEPHYCYSQDSLGRGWDAPVSRDFLTLPPLEHSRHSSIAERTMTCELKVPQMPKESLKRKADHISSDAASSYASAQSPEPSKMALANAEPIANAATENAVQSPFDRSEADIPVQTTEVDTQPARKKLKKNKQRSAEQNGSGTGGFVKLAAAAIVGVAIGTVGTIVGLAALPPIA</sequence>
<feature type="domain" description="FHA" evidence="3">
    <location>
        <begin position="37"/>
        <end position="98"/>
    </location>
</feature>
<feature type="compositionally biased region" description="Low complexity" evidence="1">
    <location>
        <begin position="240"/>
        <end position="261"/>
    </location>
</feature>
<feature type="region of interest" description="Disordered" evidence="1">
    <location>
        <begin position="308"/>
        <end position="344"/>
    </location>
</feature>
<evidence type="ECO:0000256" key="1">
    <source>
        <dbReference type="SAM" id="MobiDB-lite"/>
    </source>
</evidence>
<dbReference type="Gene3D" id="2.60.200.20">
    <property type="match status" value="1"/>
</dbReference>
<dbReference type="GO" id="GO:0005737">
    <property type="term" value="C:cytoplasm"/>
    <property type="evidence" value="ECO:0007669"/>
    <property type="project" value="TreeGrafter"/>
</dbReference>
<dbReference type="OrthoDB" id="4096268at2759"/>
<proteinExistence type="predicted"/>
<gene>
    <name evidence="4" type="ORF">PV05_01707</name>
</gene>
<evidence type="ECO:0000313" key="5">
    <source>
        <dbReference type="Proteomes" id="UP000054342"/>
    </source>
</evidence>
<dbReference type="SMART" id="SM00240">
    <property type="entry name" value="FHA"/>
    <property type="match status" value="1"/>
</dbReference>
<keyword evidence="5" id="KW-1185">Reference proteome</keyword>
<feature type="compositionally biased region" description="Basic and acidic residues" evidence="1">
    <location>
        <begin position="497"/>
        <end position="507"/>
    </location>
</feature>
<feature type="region of interest" description="Disordered" evidence="1">
    <location>
        <begin position="491"/>
        <end position="525"/>
    </location>
</feature>
<evidence type="ECO:0000313" key="4">
    <source>
        <dbReference type="EMBL" id="KIW61606.1"/>
    </source>
</evidence>
<dbReference type="STRING" id="348802.A0A0D2C9H9"/>
<name>A0A0D2C9H9_9EURO</name>
<feature type="compositionally biased region" description="Polar residues" evidence="1">
    <location>
        <begin position="147"/>
        <end position="160"/>
    </location>
</feature>
<organism evidence="4 5">
    <name type="scientific">Exophiala xenobiotica</name>
    <dbReference type="NCBI Taxonomy" id="348802"/>
    <lineage>
        <taxon>Eukaryota</taxon>
        <taxon>Fungi</taxon>
        <taxon>Dikarya</taxon>
        <taxon>Ascomycota</taxon>
        <taxon>Pezizomycotina</taxon>
        <taxon>Eurotiomycetes</taxon>
        <taxon>Chaetothyriomycetidae</taxon>
        <taxon>Chaetothyriales</taxon>
        <taxon>Herpotrichiellaceae</taxon>
        <taxon>Exophiala</taxon>
    </lineage>
</organism>
<feature type="compositionally biased region" description="Basic residues" evidence="1">
    <location>
        <begin position="565"/>
        <end position="574"/>
    </location>
</feature>
<dbReference type="HOGENOM" id="CLU_488311_0_0_1"/>
<evidence type="ECO:0000259" key="3">
    <source>
        <dbReference type="PROSITE" id="PS50006"/>
    </source>
</evidence>
<feature type="region of interest" description="Disordered" evidence="1">
    <location>
        <begin position="541"/>
        <end position="583"/>
    </location>
</feature>
<dbReference type="PANTHER" id="PTHR15715">
    <property type="entry name" value="CENTROSOMAL PROTEIN OF 170 KDA"/>
    <property type="match status" value="1"/>
</dbReference>
<keyword evidence="2" id="KW-0472">Membrane</keyword>
<dbReference type="PANTHER" id="PTHR15715:SF37">
    <property type="entry name" value="LD47843P"/>
    <property type="match status" value="1"/>
</dbReference>
<feature type="compositionally biased region" description="Acidic residues" evidence="1">
    <location>
        <begin position="162"/>
        <end position="179"/>
    </location>
</feature>
<dbReference type="Proteomes" id="UP000054342">
    <property type="component" value="Unassembled WGS sequence"/>
</dbReference>